<dbReference type="NCBIfam" id="TIGR01167">
    <property type="entry name" value="LPXTG_anchor"/>
    <property type="match status" value="1"/>
</dbReference>
<dbReference type="Proteomes" id="UP000260457">
    <property type="component" value="Chromosome"/>
</dbReference>
<keyword evidence="1" id="KW-0812">Transmembrane</keyword>
<reference evidence="2 3" key="1">
    <citation type="submission" date="2018-07" db="EMBL/GenBank/DDBJ databases">
        <title>The molecular basis for the intramolecular migration of carboxyl group in the catabolism of para-hydroxybenzoate via gentisate.</title>
        <authorList>
            <person name="Zhao H."/>
            <person name="Xu Y."/>
            <person name="Lin S."/>
            <person name="Spain J.C."/>
            <person name="Zhou N.-Y."/>
        </authorList>
    </citation>
    <scope>NUCLEOTIDE SEQUENCE [LARGE SCALE GENOMIC DNA]</scope>
    <source>
        <strain evidence="2 3">PHB-7a</strain>
    </source>
</reference>
<organism evidence="2 3">
    <name type="scientific">Peribacillus butanolivorans</name>
    <dbReference type="NCBI Taxonomy" id="421767"/>
    <lineage>
        <taxon>Bacteria</taxon>
        <taxon>Bacillati</taxon>
        <taxon>Bacillota</taxon>
        <taxon>Bacilli</taxon>
        <taxon>Bacillales</taxon>
        <taxon>Bacillaceae</taxon>
        <taxon>Peribacillus</taxon>
    </lineage>
</organism>
<evidence type="ECO:0000313" key="2">
    <source>
        <dbReference type="EMBL" id="AXN41901.1"/>
    </source>
</evidence>
<feature type="transmembrane region" description="Helical" evidence="1">
    <location>
        <begin position="18"/>
        <end position="39"/>
    </location>
</feature>
<protein>
    <submittedName>
        <fullName evidence="2">LPXTG cell wall anchor domain-containing protein</fullName>
    </submittedName>
</protein>
<sequence length="53" mass="5688">MPRIASYYRDTTGSFTTAYIAAAILTAVGILLGAFLLYLNKKKKPKQAGANGH</sequence>
<evidence type="ECO:0000256" key="1">
    <source>
        <dbReference type="SAM" id="Phobius"/>
    </source>
</evidence>
<keyword evidence="1" id="KW-1133">Transmembrane helix</keyword>
<keyword evidence="1" id="KW-0472">Membrane</keyword>
<name>A0ABN5NBG9_9BACI</name>
<gene>
    <name evidence="2" type="ORF">DTO10_22310</name>
</gene>
<evidence type="ECO:0000313" key="3">
    <source>
        <dbReference type="Proteomes" id="UP000260457"/>
    </source>
</evidence>
<dbReference type="EMBL" id="CP030926">
    <property type="protein sequence ID" value="AXN41901.1"/>
    <property type="molecule type" value="Genomic_DNA"/>
</dbReference>
<accession>A0ABN5NBG9</accession>
<keyword evidence="3" id="KW-1185">Reference proteome</keyword>
<proteinExistence type="predicted"/>